<dbReference type="Gene3D" id="1.10.150.20">
    <property type="entry name" value="5' to 3' exonuclease, C-terminal subdomain"/>
    <property type="match status" value="1"/>
</dbReference>
<feature type="domain" description="UVR" evidence="9">
    <location>
        <begin position="206"/>
        <end position="241"/>
    </location>
</feature>
<comment type="subcellular location">
    <subcellularLocation>
        <location evidence="7">Cytoplasm</location>
    </subcellularLocation>
</comment>
<dbReference type="InterPro" id="IPR036876">
    <property type="entry name" value="UVR_dom_sf"/>
</dbReference>
<dbReference type="InterPro" id="IPR001162">
    <property type="entry name" value="UvrC_RNase_H_dom"/>
</dbReference>
<evidence type="ECO:0000256" key="8">
    <source>
        <dbReference type="SAM" id="Coils"/>
    </source>
</evidence>
<comment type="caution">
    <text evidence="12">The sequence shown here is derived from an EMBL/GenBank/DDBJ whole genome shotgun (WGS) entry which is preliminary data.</text>
</comment>
<dbReference type="HAMAP" id="MF_00203">
    <property type="entry name" value="UvrC"/>
    <property type="match status" value="1"/>
</dbReference>
<gene>
    <name evidence="7 12" type="primary">uvrC</name>
    <name evidence="12" type="ORF">IAA67_00265</name>
</gene>
<dbReference type="Pfam" id="PF14520">
    <property type="entry name" value="HHH_5"/>
    <property type="match status" value="1"/>
</dbReference>
<dbReference type="CDD" id="cd10434">
    <property type="entry name" value="GIY-YIG_UvrC_Cho"/>
    <property type="match status" value="1"/>
</dbReference>
<organism evidence="12 13">
    <name type="scientific">Candidatus Avoscillospira stercorigallinarum</name>
    <dbReference type="NCBI Taxonomy" id="2840708"/>
    <lineage>
        <taxon>Bacteria</taxon>
        <taxon>Bacillati</taxon>
        <taxon>Bacillota</taxon>
        <taxon>Clostridia</taxon>
        <taxon>Eubacteriales</taxon>
        <taxon>Oscillospiraceae</taxon>
        <taxon>Oscillospiraceae incertae sedis</taxon>
        <taxon>Candidatus Avoscillospira</taxon>
    </lineage>
</organism>
<comment type="subunit">
    <text evidence="7">Interacts with UvrB in an incision complex.</text>
</comment>
<dbReference type="FunFam" id="3.40.1440.10:FF:000001">
    <property type="entry name" value="UvrABC system protein C"/>
    <property type="match status" value="1"/>
</dbReference>
<dbReference type="SUPFAM" id="SSF47781">
    <property type="entry name" value="RuvA domain 2-like"/>
    <property type="match status" value="1"/>
</dbReference>
<dbReference type="InterPro" id="IPR001943">
    <property type="entry name" value="UVR_dom"/>
</dbReference>
<keyword evidence="5 7" id="KW-0234">DNA repair</keyword>
<dbReference type="InterPro" id="IPR010994">
    <property type="entry name" value="RuvA_2-like"/>
</dbReference>
<keyword evidence="4 7" id="KW-0267">Excision nuclease</keyword>
<dbReference type="Pfam" id="PF08459">
    <property type="entry name" value="UvrC_RNaseH_dom"/>
    <property type="match status" value="1"/>
</dbReference>
<dbReference type="InterPro" id="IPR004791">
    <property type="entry name" value="UvrC"/>
</dbReference>
<comment type="similarity">
    <text evidence="7">Belongs to the UvrC family.</text>
</comment>
<dbReference type="NCBIfam" id="TIGR00194">
    <property type="entry name" value="uvrC"/>
    <property type="match status" value="1"/>
</dbReference>
<dbReference type="InterPro" id="IPR047296">
    <property type="entry name" value="GIY-YIG_UvrC_Cho"/>
</dbReference>
<evidence type="ECO:0000256" key="7">
    <source>
        <dbReference type="HAMAP-Rule" id="MF_00203"/>
    </source>
</evidence>
<evidence type="ECO:0000256" key="2">
    <source>
        <dbReference type="ARBA" id="ARBA00022763"/>
    </source>
</evidence>
<proteinExistence type="inferred from homology"/>
<comment type="function">
    <text evidence="7">The UvrABC repair system catalyzes the recognition and processing of DNA lesions. UvrC both incises the 5' and 3' sides of the lesion. The N-terminal half is responsible for the 3' incision and the C-terminal half is responsible for the 5' incision.</text>
</comment>
<keyword evidence="6 7" id="KW-0742">SOS response</keyword>
<sequence>MTFDELKDKAHTLPLEPGVYLMQDKTNTVIYVGKAKKLRNRVSQYFQDSASHTSKTRRMVSQIDHFDVIVAASEFEALVLECSLIKRHMPKYNILLKDDKGYPYLRIDRRADYPVMELVSKVTGDGADYFGPYGGRAVTKELIDALRLTFHLPGCSKVFPRDIGKDRPCLNYHMNNCDGWCQPGKSPQAYRAVMDQVILLLRGKYQTVAQDLRRQMEEAAEALEFERAALLRDRLLAIENLGKKQLVTAGTMAHTDVIGYWQNTAKGCFAVLHYVDGSLLDKDYEIVPASDSADEAVSTLVKQYYLARNCVPKEILLPGEMEDAALFAQLLQETYHKKVHIRVPQRGDGVRLAELAAKNAREEAERLTSREEKRSGTLEQLRTLLGLSGPLDRMESYDISNTAGTDIVASMVVFVQGKPSKKDYKRFKLRDMAGQDDYGSMRQVLERRFTRYLEASPGFETPPDLLLIDGGMVHAQTAEAVLQELGLSFPVFGMVKDDRHRTRALIRADGSEIGIQTFPPVYALIGQIQEETHRFAITYHRLLRSRHMRESVLDQIPGVGPARKKALLKQFRTVAAIGKADLTALEQVLPRGPAQAVYDYFHQQEGEAPCESLQDQPGASG</sequence>
<dbReference type="Pfam" id="PF02151">
    <property type="entry name" value="UVR"/>
    <property type="match status" value="1"/>
</dbReference>
<feature type="coiled-coil region" evidence="8">
    <location>
        <begin position="202"/>
        <end position="233"/>
    </location>
</feature>
<dbReference type="Pfam" id="PF22920">
    <property type="entry name" value="UvrC_RNaseH"/>
    <property type="match status" value="1"/>
</dbReference>
<evidence type="ECO:0000256" key="6">
    <source>
        <dbReference type="ARBA" id="ARBA00023236"/>
    </source>
</evidence>
<feature type="domain" description="GIY-YIG" evidence="10">
    <location>
        <begin position="15"/>
        <end position="94"/>
    </location>
</feature>
<evidence type="ECO:0000313" key="13">
    <source>
        <dbReference type="Proteomes" id="UP000886874"/>
    </source>
</evidence>
<dbReference type="Pfam" id="PF01541">
    <property type="entry name" value="GIY-YIG"/>
    <property type="match status" value="1"/>
</dbReference>
<evidence type="ECO:0000256" key="1">
    <source>
        <dbReference type="ARBA" id="ARBA00022490"/>
    </source>
</evidence>
<protein>
    <recommendedName>
        <fullName evidence="7">UvrABC system protein C</fullName>
        <shortName evidence="7">Protein UvrC</shortName>
    </recommendedName>
    <alternativeName>
        <fullName evidence="7">Excinuclease ABC subunit C</fullName>
    </alternativeName>
</protein>
<dbReference type="PROSITE" id="PS50164">
    <property type="entry name" value="GIY_YIG"/>
    <property type="match status" value="1"/>
</dbReference>
<dbReference type="InterPro" id="IPR000305">
    <property type="entry name" value="GIY-YIG_endonuc"/>
</dbReference>
<evidence type="ECO:0000256" key="4">
    <source>
        <dbReference type="ARBA" id="ARBA00022881"/>
    </source>
</evidence>
<dbReference type="SMART" id="SM00465">
    <property type="entry name" value="GIYc"/>
    <property type="match status" value="1"/>
</dbReference>
<dbReference type="SUPFAM" id="SSF82771">
    <property type="entry name" value="GIY-YIG endonuclease"/>
    <property type="match status" value="1"/>
</dbReference>
<evidence type="ECO:0000256" key="5">
    <source>
        <dbReference type="ARBA" id="ARBA00023204"/>
    </source>
</evidence>
<dbReference type="EMBL" id="DVFN01000004">
    <property type="protein sequence ID" value="HIQ68757.1"/>
    <property type="molecule type" value="Genomic_DNA"/>
</dbReference>
<reference evidence="12" key="2">
    <citation type="journal article" date="2021" name="PeerJ">
        <title>Extensive microbial diversity within the chicken gut microbiome revealed by metagenomics and culture.</title>
        <authorList>
            <person name="Gilroy R."/>
            <person name="Ravi A."/>
            <person name="Getino M."/>
            <person name="Pursley I."/>
            <person name="Horton D.L."/>
            <person name="Alikhan N.F."/>
            <person name="Baker D."/>
            <person name="Gharbi K."/>
            <person name="Hall N."/>
            <person name="Watson M."/>
            <person name="Adriaenssens E.M."/>
            <person name="Foster-Nyarko E."/>
            <person name="Jarju S."/>
            <person name="Secka A."/>
            <person name="Antonio M."/>
            <person name="Oren A."/>
            <person name="Chaudhuri R.R."/>
            <person name="La Ragione R."/>
            <person name="Hildebrand F."/>
            <person name="Pallen M.J."/>
        </authorList>
    </citation>
    <scope>NUCLEOTIDE SEQUENCE</scope>
    <source>
        <strain evidence="12">ChiSjej2B20-13462</strain>
    </source>
</reference>
<keyword evidence="2 7" id="KW-0227">DNA damage</keyword>
<feature type="domain" description="UvrC family homology region profile" evidence="11">
    <location>
        <begin position="257"/>
        <end position="482"/>
    </location>
</feature>
<dbReference type="Proteomes" id="UP000886874">
    <property type="component" value="Unassembled WGS sequence"/>
</dbReference>
<keyword evidence="3 7" id="KW-0228">DNA excision</keyword>
<dbReference type="GO" id="GO:0006289">
    <property type="term" value="P:nucleotide-excision repair"/>
    <property type="evidence" value="ECO:0007669"/>
    <property type="project" value="UniProtKB-UniRule"/>
</dbReference>
<keyword evidence="8" id="KW-0175">Coiled coil</keyword>
<accession>A0A9D0Z445</accession>
<dbReference type="GO" id="GO:0009380">
    <property type="term" value="C:excinuclease repair complex"/>
    <property type="evidence" value="ECO:0007669"/>
    <property type="project" value="InterPro"/>
</dbReference>
<dbReference type="PANTHER" id="PTHR30562">
    <property type="entry name" value="UVRC/OXIDOREDUCTASE"/>
    <property type="match status" value="1"/>
</dbReference>
<dbReference type="SUPFAM" id="SSF46600">
    <property type="entry name" value="C-terminal UvrC-binding domain of UvrB"/>
    <property type="match status" value="1"/>
</dbReference>
<name>A0A9D0Z445_9FIRM</name>
<evidence type="ECO:0000256" key="3">
    <source>
        <dbReference type="ARBA" id="ARBA00022769"/>
    </source>
</evidence>
<evidence type="ECO:0000313" key="12">
    <source>
        <dbReference type="EMBL" id="HIQ68757.1"/>
    </source>
</evidence>
<evidence type="ECO:0000259" key="11">
    <source>
        <dbReference type="PROSITE" id="PS50165"/>
    </source>
</evidence>
<dbReference type="InterPro" id="IPR035901">
    <property type="entry name" value="GIY-YIG_endonuc_sf"/>
</dbReference>
<dbReference type="Gene3D" id="4.10.860.10">
    <property type="entry name" value="UVR domain"/>
    <property type="match status" value="1"/>
</dbReference>
<dbReference type="Gene3D" id="3.40.1440.10">
    <property type="entry name" value="GIY-YIG endonuclease"/>
    <property type="match status" value="1"/>
</dbReference>
<dbReference type="GO" id="GO:0009381">
    <property type="term" value="F:excinuclease ABC activity"/>
    <property type="evidence" value="ECO:0007669"/>
    <property type="project" value="UniProtKB-UniRule"/>
</dbReference>
<dbReference type="GO" id="GO:0003677">
    <property type="term" value="F:DNA binding"/>
    <property type="evidence" value="ECO:0007669"/>
    <property type="project" value="UniProtKB-UniRule"/>
</dbReference>
<reference evidence="12" key="1">
    <citation type="submission" date="2020-10" db="EMBL/GenBank/DDBJ databases">
        <authorList>
            <person name="Gilroy R."/>
        </authorList>
    </citation>
    <scope>NUCLEOTIDE SEQUENCE</scope>
    <source>
        <strain evidence="12">ChiSjej2B20-13462</strain>
    </source>
</reference>
<dbReference type="GO" id="GO:0009432">
    <property type="term" value="P:SOS response"/>
    <property type="evidence" value="ECO:0007669"/>
    <property type="project" value="UniProtKB-UniRule"/>
</dbReference>
<keyword evidence="1 7" id="KW-0963">Cytoplasm</keyword>
<dbReference type="GO" id="GO:0005737">
    <property type="term" value="C:cytoplasm"/>
    <property type="evidence" value="ECO:0007669"/>
    <property type="project" value="UniProtKB-SubCell"/>
</dbReference>
<dbReference type="PROSITE" id="PS50151">
    <property type="entry name" value="UVR"/>
    <property type="match status" value="1"/>
</dbReference>
<evidence type="ECO:0000259" key="9">
    <source>
        <dbReference type="PROSITE" id="PS50151"/>
    </source>
</evidence>
<dbReference type="InterPro" id="IPR038476">
    <property type="entry name" value="UvrC_RNase_H_dom_sf"/>
</dbReference>
<dbReference type="AlphaFoldDB" id="A0A9D0Z445"/>
<dbReference type="PANTHER" id="PTHR30562:SF1">
    <property type="entry name" value="UVRABC SYSTEM PROTEIN C"/>
    <property type="match status" value="1"/>
</dbReference>
<dbReference type="Gene3D" id="3.30.420.340">
    <property type="entry name" value="UvrC, RNAse H endonuclease domain"/>
    <property type="match status" value="1"/>
</dbReference>
<dbReference type="InterPro" id="IPR050066">
    <property type="entry name" value="UvrABC_protein_C"/>
</dbReference>
<evidence type="ECO:0000259" key="10">
    <source>
        <dbReference type="PROSITE" id="PS50164"/>
    </source>
</evidence>
<dbReference type="PROSITE" id="PS50165">
    <property type="entry name" value="UVRC"/>
    <property type="match status" value="1"/>
</dbReference>